<dbReference type="Proteomes" id="UP001055439">
    <property type="component" value="Chromosome 5"/>
</dbReference>
<proteinExistence type="predicted"/>
<reference evidence="1" key="1">
    <citation type="submission" date="2022-05" db="EMBL/GenBank/DDBJ databases">
        <title>The Musa troglodytarum L. genome provides insights into the mechanism of non-climacteric behaviour and enrichment of carotenoids.</title>
        <authorList>
            <person name="Wang J."/>
        </authorList>
    </citation>
    <scope>NUCLEOTIDE SEQUENCE</scope>
    <source>
        <tissue evidence="1">Leaf</tissue>
    </source>
</reference>
<evidence type="ECO:0000313" key="2">
    <source>
        <dbReference type="Proteomes" id="UP001055439"/>
    </source>
</evidence>
<evidence type="ECO:0000313" key="1">
    <source>
        <dbReference type="EMBL" id="URE03554.1"/>
    </source>
</evidence>
<accession>A0A9E7FWC0</accession>
<gene>
    <name evidence="1" type="ORF">MUK42_28644</name>
</gene>
<organism evidence="1 2">
    <name type="scientific">Musa troglodytarum</name>
    <name type="common">fe'i banana</name>
    <dbReference type="NCBI Taxonomy" id="320322"/>
    <lineage>
        <taxon>Eukaryota</taxon>
        <taxon>Viridiplantae</taxon>
        <taxon>Streptophyta</taxon>
        <taxon>Embryophyta</taxon>
        <taxon>Tracheophyta</taxon>
        <taxon>Spermatophyta</taxon>
        <taxon>Magnoliopsida</taxon>
        <taxon>Liliopsida</taxon>
        <taxon>Zingiberales</taxon>
        <taxon>Musaceae</taxon>
        <taxon>Musa</taxon>
    </lineage>
</organism>
<protein>
    <submittedName>
        <fullName evidence="1">Uncharacterized protein</fullName>
    </submittedName>
</protein>
<dbReference type="EMBL" id="CP097507">
    <property type="protein sequence ID" value="URE03554.1"/>
    <property type="molecule type" value="Genomic_DNA"/>
</dbReference>
<sequence>MDKTDANKDMRMEEDSKACLGKKEEFDPHGELHVWLSLNLPKMQQFRRKHTESLGFKHSAKFPTEKNLCFLYSLMMPNSTNQQSQDPSQRIY</sequence>
<dbReference type="AlphaFoldDB" id="A0A9E7FWC0"/>
<keyword evidence="2" id="KW-1185">Reference proteome</keyword>
<name>A0A9E7FWC0_9LILI</name>